<dbReference type="PROSITE" id="PS50271">
    <property type="entry name" value="ZF_UBP"/>
    <property type="match status" value="1"/>
</dbReference>
<evidence type="ECO:0000256" key="5">
    <source>
        <dbReference type="ARBA" id="ARBA00022771"/>
    </source>
</evidence>
<evidence type="ECO:0000256" key="6">
    <source>
        <dbReference type="ARBA" id="ARBA00022833"/>
    </source>
</evidence>
<dbReference type="SUPFAM" id="SSF57850">
    <property type="entry name" value="RING/U-box"/>
    <property type="match status" value="1"/>
</dbReference>
<evidence type="ECO:0000259" key="11">
    <source>
        <dbReference type="PROSITE" id="PS50235"/>
    </source>
</evidence>
<gene>
    <name evidence="13" type="ORF">C8Q71DRAFT_595502</name>
</gene>
<proteinExistence type="predicted"/>
<accession>A0ABQ8KHG0</accession>
<dbReference type="RefSeq" id="XP_047779472.1">
    <property type="nucleotide sequence ID" value="XM_047919585.1"/>
</dbReference>
<comment type="caution">
    <text evidence="13">The sequence shown here is derived from an EMBL/GenBank/DDBJ whole genome shotgun (WGS) entry which is preliminary data.</text>
</comment>
<evidence type="ECO:0000256" key="10">
    <source>
        <dbReference type="SAM" id="MobiDB-lite"/>
    </source>
</evidence>
<dbReference type="InterPro" id="IPR028889">
    <property type="entry name" value="USP"/>
</dbReference>
<feature type="domain" description="UBP-type" evidence="12">
    <location>
        <begin position="69"/>
        <end position="166"/>
    </location>
</feature>
<evidence type="ECO:0000256" key="2">
    <source>
        <dbReference type="ARBA" id="ARBA00022664"/>
    </source>
</evidence>
<evidence type="ECO:0000256" key="8">
    <source>
        <dbReference type="ARBA" id="ARBA00023242"/>
    </source>
</evidence>
<evidence type="ECO:0000256" key="9">
    <source>
        <dbReference type="PROSITE-ProRule" id="PRU00502"/>
    </source>
</evidence>
<comment type="subcellular location">
    <subcellularLocation>
        <location evidence="1">Nucleus</location>
    </subcellularLocation>
</comment>
<dbReference type="Proteomes" id="UP000814176">
    <property type="component" value="Unassembled WGS sequence"/>
</dbReference>
<dbReference type="PANTHER" id="PTHR21646">
    <property type="entry name" value="UBIQUITIN CARBOXYL-TERMINAL HYDROLASE"/>
    <property type="match status" value="1"/>
</dbReference>
<dbReference type="Gene3D" id="3.30.40.10">
    <property type="entry name" value="Zinc/RING finger domain, C3HC4 (zinc finger)"/>
    <property type="match status" value="1"/>
</dbReference>
<keyword evidence="6" id="KW-0862">Zinc</keyword>
<dbReference type="InterPro" id="IPR050185">
    <property type="entry name" value="Ub_carboxyl-term_hydrolase"/>
</dbReference>
<evidence type="ECO:0000256" key="4">
    <source>
        <dbReference type="ARBA" id="ARBA00022728"/>
    </source>
</evidence>
<protein>
    <submittedName>
        <fullName evidence="13">Cysteine proteinase</fullName>
    </submittedName>
</protein>
<keyword evidence="5 9" id="KW-0863">Zinc-finger</keyword>
<dbReference type="SUPFAM" id="SSF54001">
    <property type="entry name" value="Cysteine proteinases"/>
    <property type="match status" value="1"/>
</dbReference>
<feature type="domain" description="USP" evidence="11">
    <location>
        <begin position="194"/>
        <end position="519"/>
    </location>
</feature>
<dbReference type="Gene3D" id="3.90.70.10">
    <property type="entry name" value="Cysteine proteinases"/>
    <property type="match status" value="1"/>
</dbReference>
<dbReference type="PANTHER" id="PTHR21646:SF16">
    <property type="entry name" value="U4_U6.U5 TRI-SNRNP-ASSOCIATED PROTEIN 2"/>
    <property type="match status" value="1"/>
</dbReference>
<dbReference type="InterPro" id="IPR001607">
    <property type="entry name" value="Znf_UBP"/>
</dbReference>
<evidence type="ECO:0000259" key="12">
    <source>
        <dbReference type="PROSITE" id="PS50271"/>
    </source>
</evidence>
<keyword evidence="8" id="KW-0539">Nucleus</keyword>
<feature type="region of interest" description="Disordered" evidence="10">
    <location>
        <begin position="521"/>
        <end position="542"/>
    </location>
</feature>
<feature type="compositionally biased region" description="Polar residues" evidence="10">
    <location>
        <begin position="24"/>
        <end position="34"/>
    </location>
</feature>
<dbReference type="InterPro" id="IPR033809">
    <property type="entry name" value="USP39"/>
</dbReference>
<dbReference type="Pfam" id="PF00443">
    <property type="entry name" value="UCH"/>
    <property type="match status" value="1"/>
</dbReference>
<evidence type="ECO:0000256" key="1">
    <source>
        <dbReference type="ARBA" id="ARBA00004123"/>
    </source>
</evidence>
<keyword evidence="2" id="KW-0507">mRNA processing</keyword>
<dbReference type="Pfam" id="PF02148">
    <property type="entry name" value="zf-UBP"/>
    <property type="match status" value="1"/>
</dbReference>
<feature type="compositionally biased region" description="Basic and acidic residues" evidence="10">
    <location>
        <begin position="529"/>
        <end position="542"/>
    </location>
</feature>
<keyword evidence="3" id="KW-0479">Metal-binding</keyword>
<evidence type="ECO:0000256" key="7">
    <source>
        <dbReference type="ARBA" id="ARBA00023187"/>
    </source>
</evidence>
<dbReference type="InterPro" id="IPR001394">
    <property type="entry name" value="Peptidase_C19_UCH"/>
</dbReference>
<evidence type="ECO:0000313" key="14">
    <source>
        <dbReference type="Proteomes" id="UP000814176"/>
    </source>
</evidence>
<keyword evidence="14" id="KW-1185">Reference proteome</keyword>
<evidence type="ECO:0000313" key="13">
    <source>
        <dbReference type="EMBL" id="KAH9837303.1"/>
    </source>
</evidence>
<dbReference type="SMART" id="SM00290">
    <property type="entry name" value="ZnF_UBP"/>
    <property type="match status" value="1"/>
</dbReference>
<organism evidence="13 14">
    <name type="scientific">Rhodofomes roseus</name>
    <dbReference type="NCBI Taxonomy" id="34475"/>
    <lineage>
        <taxon>Eukaryota</taxon>
        <taxon>Fungi</taxon>
        <taxon>Dikarya</taxon>
        <taxon>Basidiomycota</taxon>
        <taxon>Agaricomycotina</taxon>
        <taxon>Agaricomycetes</taxon>
        <taxon>Polyporales</taxon>
        <taxon>Rhodofomes</taxon>
    </lineage>
</organism>
<name>A0ABQ8KHG0_9APHY</name>
<sequence>MASARSGDVGLSEPPAKRARVDTGDSTPNGTTIQHVPDAESMYGAISDDDEEEEETVRRRRKAAMPSQSSDMYLDTINRAVLDFDFEKVCSVSLSNINIYGCLVCGKYFQGRGRNSYAFAHAIHDDHHVFINLETTKVYVLPDGYPVSDPSLEDIAFVLAPSFTPATVRRLSSPSHIQKPSYDLSSNPYIPGYIGLNNIKRNDYMNVIIHALLHVSPLRDYLLLSNFRGKEPEMLKRFAGLAKKIWNPRLFKSQVSPHEFLQEVGRASAGKFRLEKQGDPIEFLGWLLNHLHKDMGGTKKKRSSIIFSAFQGQVRMETQQVVVRPDLGDNEKPRFDIDREIKSAVSPFLFLAVDLPPPPLFQDAVEKNIIPQVGIHSVLAKYDGRTTQESAGQLRRFKCQELPPYIILHFKRFTKNVFVEEKNPTIVNFPLRGLDFREYLDAPPSHPSTLYDLIANVTHESAAGTTHDKESTVWKVHLRAGAGGGDNEKWFLIQDLIVEEIRKEMIFLGETVLQIWERRSGAHSSPNVERGETGAKMDVDRQ</sequence>
<dbReference type="PROSITE" id="PS50235">
    <property type="entry name" value="USP_3"/>
    <property type="match status" value="1"/>
</dbReference>
<keyword evidence="4" id="KW-0747">Spliceosome</keyword>
<dbReference type="InterPro" id="IPR038765">
    <property type="entry name" value="Papain-like_cys_pep_sf"/>
</dbReference>
<dbReference type="CDD" id="cd02669">
    <property type="entry name" value="Peptidase_C19M"/>
    <property type="match status" value="1"/>
</dbReference>
<feature type="region of interest" description="Disordered" evidence="10">
    <location>
        <begin position="1"/>
        <end position="53"/>
    </location>
</feature>
<reference evidence="13 14" key="1">
    <citation type="journal article" date="2021" name="Environ. Microbiol.">
        <title>Gene family expansions and transcriptome signatures uncover fungal adaptations to wood decay.</title>
        <authorList>
            <person name="Hage H."/>
            <person name="Miyauchi S."/>
            <person name="Viragh M."/>
            <person name="Drula E."/>
            <person name="Min B."/>
            <person name="Chaduli D."/>
            <person name="Navarro D."/>
            <person name="Favel A."/>
            <person name="Norest M."/>
            <person name="Lesage-Meessen L."/>
            <person name="Balint B."/>
            <person name="Merenyi Z."/>
            <person name="de Eugenio L."/>
            <person name="Morin E."/>
            <person name="Martinez A.T."/>
            <person name="Baldrian P."/>
            <person name="Stursova M."/>
            <person name="Martinez M.J."/>
            <person name="Novotny C."/>
            <person name="Magnuson J.K."/>
            <person name="Spatafora J.W."/>
            <person name="Maurice S."/>
            <person name="Pangilinan J."/>
            <person name="Andreopoulos W."/>
            <person name="LaButti K."/>
            <person name="Hundley H."/>
            <person name="Na H."/>
            <person name="Kuo A."/>
            <person name="Barry K."/>
            <person name="Lipzen A."/>
            <person name="Henrissat B."/>
            <person name="Riley R."/>
            <person name="Ahrendt S."/>
            <person name="Nagy L.G."/>
            <person name="Grigoriev I.V."/>
            <person name="Martin F."/>
            <person name="Rosso M.N."/>
        </authorList>
    </citation>
    <scope>NUCLEOTIDE SEQUENCE [LARGE SCALE GENOMIC DNA]</scope>
    <source>
        <strain evidence="13 14">CIRM-BRFM 1785</strain>
    </source>
</reference>
<keyword evidence="7" id="KW-0508">mRNA splicing</keyword>
<dbReference type="GeneID" id="72000317"/>
<evidence type="ECO:0000256" key="3">
    <source>
        <dbReference type="ARBA" id="ARBA00022723"/>
    </source>
</evidence>
<dbReference type="InterPro" id="IPR013083">
    <property type="entry name" value="Znf_RING/FYVE/PHD"/>
</dbReference>
<dbReference type="EMBL" id="JADCUA010000009">
    <property type="protein sequence ID" value="KAH9837303.1"/>
    <property type="molecule type" value="Genomic_DNA"/>
</dbReference>